<reference evidence="1" key="1">
    <citation type="submission" date="2014-11" db="EMBL/GenBank/DDBJ databases">
        <authorList>
            <person name="Amaro Gonzalez C."/>
        </authorList>
    </citation>
    <scope>NUCLEOTIDE SEQUENCE</scope>
</reference>
<accession>A0A0E9S959</accession>
<dbReference type="EMBL" id="GBXM01070786">
    <property type="protein sequence ID" value="JAH37791.1"/>
    <property type="molecule type" value="Transcribed_RNA"/>
</dbReference>
<protein>
    <submittedName>
        <fullName evidence="1">Uncharacterized protein</fullName>
    </submittedName>
</protein>
<proteinExistence type="predicted"/>
<dbReference type="AlphaFoldDB" id="A0A0E9S959"/>
<evidence type="ECO:0000313" key="1">
    <source>
        <dbReference type="EMBL" id="JAH37791.1"/>
    </source>
</evidence>
<sequence length="25" mass="2983">MIVLPEITLSVREKRKKELLIKIMT</sequence>
<reference evidence="1" key="2">
    <citation type="journal article" date="2015" name="Fish Shellfish Immunol.">
        <title>Early steps in the European eel (Anguilla anguilla)-Vibrio vulnificus interaction in the gills: Role of the RtxA13 toxin.</title>
        <authorList>
            <person name="Callol A."/>
            <person name="Pajuelo D."/>
            <person name="Ebbesson L."/>
            <person name="Teles M."/>
            <person name="MacKenzie S."/>
            <person name="Amaro C."/>
        </authorList>
    </citation>
    <scope>NUCLEOTIDE SEQUENCE</scope>
</reference>
<name>A0A0E9S959_ANGAN</name>
<organism evidence="1">
    <name type="scientific">Anguilla anguilla</name>
    <name type="common">European freshwater eel</name>
    <name type="synonym">Muraena anguilla</name>
    <dbReference type="NCBI Taxonomy" id="7936"/>
    <lineage>
        <taxon>Eukaryota</taxon>
        <taxon>Metazoa</taxon>
        <taxon>Chordata</taxon>
        <taxon>Craniata</taxon>
        <taxon>Vertebrata</taxon>
        <taxon>Euteleostomi</taxon>
        <taxon>Actinopterygii</taxon>
        <taxon>Neopterygii</taxon>
        <taxon>Teleostei</taxon>
        <taxon>Anguilliformes</taxon>
        <taxon>Anguillidae</taxon>
        <taxon>Anguilla</taxon>
    </lineage>
</organism>